<dbReference type="KEGG" id="rfr:Rfer_4396"/>
<dbReference type="InterPro" id="IPR046357">
    <property type="entry name" value="PPIase_dom_sf"/>
</dbReference>
<reference evidence="10" key="1">
    <citation type="submission" date="2006-02" db="EMBL/GenBank/DDBJ databases">
        <title>Complete sequence of plasmid 1 of Rhodoferax ferrireducens DSM 15236.</title>
        <authorList>
            <person name="Copeland A."/>
            <person name="Lucas S."/>
            <person name="Lapidus A."/>
            <person name="Barry K."/>
            <person name="Detter J.C."/>
            <person name="Glavina del Rio T."/>
            <person name="Hammon N."/>
            <person name="Israni S."/>
            <person name="Pitluck S."/>
            <person name="Brettin T."/>
            <person name="Bruce D."/>
            <person name="Han C."/>
            <person name="Tapia R."/>
            <person name="Gilna P."/>
            <person name="Kiss H."/>
            <person name="Schmutz J."/>
            <person name="Larimer F."/>
            <person name="Land M."/>
            <person name="Kyrpides N."/>
            <person name="Ivanova N."/>
            <person name="Richardson P."/>
        </authorList>
    </citation>
    <scope>NUCLEOTIDE SEQUENCE [LARGE SCALE GENOMIC DNA]</scope>
    <source>
        <strain evidence="10">ATCC BAA-621 / DSM 15236 / T118</strain>
        <plasmid evidence="10">Plasmid pDSM15236</plasmid>
    </source>
</reference>
<evidence type="ECO:0000313" key="10">
    <source>
        <dbReference type="Proteomes" id="UP000008332"/>
    </source>
</evidence>
<protein>
    <recommendedName>
        <fullName evidence="3">peptidylprolyl isomerase</fullName>
        <ecNumber evidence="3">5.2.1.8</ecNumber>
    </recommendedName>
</protein>
<evidence type="ECO:0000256" key="7">
    <source>
        <dbReference type="SAM" id="SignalP"/>
    </source>
</evidence>
<accession>Q21Q63</accession>
<dbReference type="EC" id="5.2.1.8" evidence="3"/>
<keyword evidence="5" id="KW-0697">Rotamase</keyword>
<organism evidence="9 10">
    <name type="scientific">Albidiferax ferrireducens (strain ATCC BAA-621 / DSM 15236 / T118)</name>
    <name type="common">Rhodoferax ferrireducens</name>
    <dbReference type="NCBI Taxonomy" id="338969"/>
    <lineage>
        <taxon>Bacteria</taxon>
        <taxon>Pseudomonadati</taxon>
        <taxon>Pseudomonadota</taxon>
        <taxon>Betaproteobacteria</taxon>
        <taxon>Burkholderiales</taxon>
        <taxon>Comamonadaceae</taxon>
        <taxon>Rhodoferax</taxon>
    </lineage>
</organism>
<evidence type="ECO:0000256" key="1">
    <source>
        <dbReference type="ARBA" id="ARBA00000971"/>
    </source>
</evidence>
<evidence type="ECO:0000256" key="3">
    <source>
        <dbReference type="ARBA" id="ARBA00013194"/>
    </source>
</evidence>
<dbReference type="HOGENOM" id="CLU_1015176_0_0_4"/>
<dbReference type="PANTHER" id="PTHR47245">
    <property type="entry name" value="PEPTIDYLPROLYL ISOMERASE"/>
    <property type="match status" value="1"/>
</dbReference>
<sequence length="274" mass="29261" precursor="true">MSLKSKKTIGVLVLAAVALAAGGVAMSKVTLGGDKSVTAAPPVAASSAGTNLVALVNGEPVYEIELASMLQNMPHAVAVDSYINKVLSAQAAKTESAGLEVAARRLMAEREVLSNLYFSRIGEREVKGVSDAEIDQFYQRNLSDSMFARIGASYFLSATDEDATQFALKLREGDKEAAAKLKPFLNPAGKAIAFAPADFPYDMGKLIQTMKVGEVSGSLATRNGFFVVRVDEVVPGKRPAIKEIKEQLRSALVNQRVGEKLQQLRKGAKIELKS</sequence>
<dbReference type="Proteomes" id="UP000008332">
    <property type="component" value="Plasmid unnamed1"/>
</dbReference>
<dbReference type="Pfam" id="PF13145">
    <property type="entry name" value="Rotamase_2"/>
    <property type="match status" value="1"/>
</dbReference>
<dbReference type="AlphaFoldDB" id="Q21Q63"/>
<name>Q21Q63_ALBFT</name>
<keyword evidence="10" id="KW-1185">Reference proteome</keyword>
<dbReference type="EMBL" id="CP000268">
    <property type="protein sequence ID" value="ABD72082.1"/>
    <property type="molecule type" value="Genomic_DNA"/>
</dbReference>
<evidence type="ECO:0000256" key="4">
    <source>
        <dbReference type="ARBA" id="ARBA00022729"/>
    </source>
</evidence>
<dbReference type="InterPro" id="IPR000297">
    <property type="entry name" value="PPIase_PpiC"/>
</dbReference>
<dbReference type="PANTHER" id="PTHR47245:SF1">
    <property type="entry name" value="FOLDASE PROTEIN PRSA"/>
    <property type="match status" value="1"/>
</dbReference>
<keyword evidence="6" id="KW-0413">Isomerase</keyword>
<keyword evidence="9" id="KW-0614">Plasmid</keyword>
<dbReference type="InterPro" id="IPR050245">
    <property type="entry name" value="PrsA_foldase"/>
</dbReference>
<comment type="similarity">
    <text evidence="2">Belongs to the PpiC/parvulin rotamase family.</text>
</comment>
<dbReference type="RefSeq" id="WP_011458657.1">
    <property type="nucleotide sequence ID" value="NC_007901.1"/>
</dbReference>
<evidence type="ECO:0000313" key="9">
    <source>
        <dbReference type="EMBL" id="ABD72082.1"/>
    </source>
</evidence>
<dbReference type="SUPFAM" id="SSF109998">
    <property type="entry name" value="Triger factor/SurA peptide-binding domain-like"/>
    <property type="match status" value="1"/>
</dbReference>
<evidence type="ECO:0000256" key="5">
    <source>
        <dbReference type="ARBA" id="ARBA00023110"/>
    </source>
</evidence>
<feature type="domain" description="PpiC" evidence="8">
    <location>
        <begin position="129"/>
        <end position="246"/>
    </location>
</feature>
<dbReference type="InterPro" id="IPR027304">
    <property type="entry name" value="Trigger_fact/SurA_dom_sf"/>
</dbReference>
<dbReference type="eggNOG" id="COG0760">
    <property type="taxonomic scope" value="Bacteria"/>
</dbReference>
<evidence type="ECO:0000256" key="2">
    <source>
        <dbReference type="ARBA" id="ARBA00007656"/>
    </source>
</evidence>
<feature type="signal peptide" evidence="7">
    <location>
        <begin position="1"/>
        <end position="20"/>
    </location>
</feature>
<feature type="chain" id="PRO_5004200351" description="peptidylprolyl isomerase" evidence="7">
    <location>
        <begin position="21"/>
        <end position="274"/>
    </location>
</feature>
<dbReference type="Gene3D" id="3.10.50.40">
    <property type="match status" value="1"/>
</dbReference>
<comment type="catalytic activity">
    <reaction evidence="1">
        <text>[protein]-peptidylproline (omega=180) = [protein]-peptidylproline (omega=0)</text>
        <dbReference type="Rhea" id="RHEA:16237"/>
        <dbReference type="Rhea" id="RHEA-COMP:10747"/>
        <dbReference type="Rhea" id="RHEA-COMP:10748"/>
        <dbReference type="ChEBI" id="CHEBI:83833"/>
        <dbReference type="ChEBI" id="CHEBI:83834"/>
        <dbReference type="EC" id="5.2.1.8"/>
    </reaction>
</comment>
<proteinExistence type="inferred from homology"/>
<evidence type="ECO:0000259" key="8">
    <source>
        <dbReference type="Pfam" id="PF13145"/>
    </source>
</evidence>
<dbReference type="GO" id="GO:0003755">
    <property type="term" value="F:peptidyl-prolyl cis-trans isomerase activity"/>
    <property type="evidence" value="ECO:0007669"/>
    <property type="project" value="UniProtKB-KW"/>
</dbReference>
<evidence type="ECO:0000256" key="6">
    <source>
        <dbReference type="ARBA" id="ARBA00023235"/>
    </source>
</evidence>
<gene>
    <name evidence="9" type="ordered locus">Rfer_4396</name>
</gene>
<keyword evidence="4 7" id="KW-0732">Signal</keyword>
<geneLocation type="plasmid" evidence="10">
    <name>pDSM15236</name>
</geneLocation>